<dbReference type="EMBL" id="JBJVNW010000006">
    <property type="protein sequence ID" value="MFM9518156.1"/>
    <property type="molecule type" value="Genomic_DNA"/>
</dbReference>
<proteinExistence type="predicted"/>
<gene>
    <name evidence="2" type="ORF">ACKKH4_12990</name>
</gene>
<feature type="coiled-coil region" evidence="1">
    <location>
        <begin position="35"/>
        <end position="69"/>
    </location>
</feature>
<dbReference type="RefSeq" id="WP_409078639.1">
    <property type="nucleotide sequence ID" value="NZ_CP178857.1"/>
</dbReference>
<keyword evidence="1" id="KW-0175">Coiled coil</keyword>
<comment type="caution">
    <text evidence="2">The sequence shown here is derived from an EMBL/GenBank/DDBJ whole genome shotgun (WGS) entry which is preliminary data.</text>
</comment>
<keyword evidence="3" id="KW-1185">Reference proteome</keyword>
<evidence type="ECO:0000313" key="2">
    <source>
        <dbReference type="EMBL" id="MFM9518156.1"/>
    </source>
</evidence>
<evidence type="ECO:0000256" key="1">
    <source>
        <dbReference type="SAM" id="Coils"/>
    </source>
</evidence>
<evidence type="ECO:0000313" key="3">
    <source>
        <dbReference type="Proteomes" id="UP001631987"/>
    </source>
</evidence>
<accession>A0ABW9H993</accession>
<reference evidence="2 3" key="1">
    <citation type="submission" date="2024-12" db="EMBL/GenBank/DDBJ databases">
        <title>Pseudomonas species isolated from Lotus nodules promote plant growth.</title>
        <authorList>
            <person name="Yu Y.-H."/>
            <person name="Kurtenbach J."/>
            <person name="Crosbie D."/>
            <person name="Brachmann A."/>
            <person name="Marin M."/>
        </authorList>
    </citation>
    <scope>NUCLEOTIDE SEQUENCE [LARGE SCALE GENOMIC DNA]</scope>
    <source>
        <strain evidence="2 3">PLb12A</strain>
    </source>
</reference>
<protein>
    <submittedName>
        <fullName evidence="2">Uncharacterized protein</fullName>
    </submittedName>
</protein>
<name>A0ABW9H993_9PSED</name>
<dbReference type="Proteomes" id="UP001631987">
    <property type="component" value="Unassembled WGS sequence"/>
</dbReference>
<organism evidence="2 3">
    <name type="scientific">Pseudomonas monachiensis</name>
    <dbReference type="NCBI Taxonomy" id="3060212"/>
    <lineage>
        <taxon>Bacteria</taxon>
        <taxon>Pseudomonadati</taxon>
        <taxon>Pseudomonadota</taxon>
        <taxon>Gammaproteobacteria</taxon>
        <taxon>Pseudomonadales</taxon>
        <taxon>Pseudomonadaceae</taxon>
        <taxon>Pseudomonas</taxon>
    </lineage>
</organism>
<sequence length="69" mass="7778">MVGKIEPRYGAEVYVSAGGNICIKQDQGDCEEHVLIFAEQEVDELITLLQEAKLELAEERRVAEENENN</sequence>